<evidence type="ECO:0000259" key="16">
    <source>
        <dbReference type="SMART" id="SM00485"/>
    </source>
</evidence>
<evidence type="ECO:0000256" key="14">
    <source>
        <dbReference type="SAM" id="MobiDB-lite"/>
    </source>
</evidence>
<feature type="compositionally biased region" description="Basic and acidic residues" evidence="14">
    <location>
        <begin position="351"/>
        <end position="366"/>
    </location>
</feature>
<evidence type="ECO:0000259" key="15">
    <source>
        <dbReference type="SMART" id="SM00484"/>
    </source>
</evidence>
<keyword evidence="13" id="KW-0175">Coiled coil</keyword>
<dbReference type="CDD" id="cd09868">
    <property type="entry name" value="PIN_XPG_RAD2"/>
    <property type="match status" value="2"/>
</dbReference>
<dbReference type="InterPro" id="IPR008918">
    <property type="entry name" value="HhH2"/>
</dbReference>
<dbReference type="Gene3D" id="1.10.150.20">
    <property type="entry name" value="5' to 3' exonuclease, C-terminal subdomain"/>
    <property type="match status" value="1"/>
</dbReference>
<evidence type="ECO:0000256" key="11">
    <source>
        <dbReference type="ARBA" id="ARBA00023242"/>
    </source>
</evidence>
<feature type="compositionally biased region" description="Basic residues" evidence="14">
    <location>
        <begin position="923"/>
        <end position="937"/>
    </location>
</feature>
<evidence type="ECO:0000256" key="3">
    <source>
        <dbReference type="ARBA" id="ARBA00005283"/>
    </source>
</evidence>
<dbReference type="SUPFAM" id="SSF47807">
    <property type="entry name" value="5' to 3' exonuclease, C-terminal subdomain"/>
    <property type="match status" value="1"/>
</dbReference>
<dbReference type="Pfam" id="PF00867">
    <property type="entry name" value="XPG_I"/>
    <property type="match status" value="1"/>
</dbReference>
<dbReference type="GO" id="GO:0046872">
    <property type="term" value="F:metal ion binding"/>
    <property type="evidence" value="ECO:0007669"/>
    <property type="project" value="UniProtKB-KW"/>
</dbReference>
<gene>
    <name evidence="18" type="primary">LOC111135801</name>
</gene>
<accession>A0A8B8EQ12</accession>
<dbReference type="SMART" id="SM00484">
    <property type="entry name" value="XPGI"/>
    <property type="match status" value="1"/>
</dbReference>
<keyword evidence="6" id="KW-0255">Endonuclease</keyword>
<feature type="region of interest" description="Disordered" evidence="14">
    <location>
        <begin position="867"/>
        <end position="984"/>
    </location>
</feature>
<dbReference type="PRINTS" id="PR00853">
    <property type="entry name" value="XPGRADSUPER"/>
</dbReference>
<feature type="compositionally biased region" description="Basic and acidic residues" evidence="14">
    <location>
        <begin position="451"/>
        <end position="468"/>
    </location>
</feature>
<keyword evidence="4" id="KW-0540">Nuclease</keyword>
<comment type="cofactor">
    <cofactor evidence="1">
        <name>Mg(2+)</name>
        <dbReference type="ChEBI" id="CHEBI:18420"/>
    </cofactor>
</comment>
<dbReference type="GeneID" id="111135801"/>
<dbReference type="InterPro" id="IPR036279">
    <property type="entry name" value="5-3_exonuclease_C_sf"/>
</dbReference>
<evidence type="ECO:0000256" key="12">
    <source>
        <dbReference type="ARBA" id="ARBA00038112"/>
    </source>
</evidence>
<dbReference type="GO" id="GO:0017108">
    <property type="term" value="F:5'-flap endonuclease activity"/>
    <property type="evidence" value="ECO:0007669"/>
    <property type="project" value="UniProtKB-ARBA"/>
</dbReference>
<evidence type="ECO:0000256" key="6">
    <source>
        <dbReference type="ARBA" id="ARBA00022759"/>
    </source>
</evidence>
<dbReference type="SMART" id="SM00279">
    <property type="entry name" value="HhH2"/>
    <property type="match status" value="1"/>
</dbReference>
<evidence type="ECO:0000256" key="13">
    <source>
        <dbReference type="SAM" id="Coils"/>
    </source>
</evidence>
<feature type="compositionally biased region" description="Acidic residues" evidence="14">
    <location>
        <begin position="958"/>
        <end position="973"/>
    </location>
</feature>
<dbReference type="AlphaFoldDB" id="A0A8B8EQ12"/>
<dbReference type="PRINTS" id="PR00066">
    <property type="entry name" value="XRODRMPGMNTG"/>
</dbReference>
<protein>
    <submittedName>
        <fullName evidence="18">DNA repair protein complementing XP-G cells homolog isoform X1</fullName>
    </submittedName>
</protein>
<dbReference type="InterPro" id="IPR006085">
    <property type="entry name" value="XPG_DNA_repair_N"/>
</dbReference>
<sequence length="984" mass="110877">MGVQGLWQLLQPTGRPISLQSLEGKVLAVDVSIWLHQAVKGMRDKDGSPLPNAHLHVLFTRVCKLLYYKIKPVFVFDGKVPELKKQTMASRRERKMMAEVEGDKTSKKLLDNLLKSHALKEVMNKGHASTASSSSSSMPSTSSQSQDSTEKRDLFQLPPLPEEFIRAQEIQPWEVPTTNATIFEDEYQNLDDIDIDSAEFKSLPAEVQHEILSELKERRKRLTRYTNLELPENSDDFSSFQMAKILRQSHLSNKIDKVRKDMTDQVSGEITQDLGEHTIGTEIQAQRILSDDSSHFILIKGLSNKRKIEELNRIKEEAENEDDQKEDIQIVAGVKASGENKVMDVNLVESDSEKGDEDIQTKHGENETVSNESESPIVVDEAIYDDSDTLALKTTQPIKHLCDSYHGSDDVIQEGSSSCKISQEDNTNSENKELSKSDQSFAREVNLVDEASNKSELSESKGNEEKGLRNPLAVNGRSSQQSESSDSEDEGFIEVSFDPKKLGPDELFPADIFTTSSSQHKSLTPTPSPEKQLLIEQKPPTAQEQLVESDYTESSEPEHIEITEPELTKTSPEAPRDLVKQFTQLVENDIHRVSEDLVLETRALQQERGRQERLATSLSDQMYLEAQDLLKLFGVPYVLSPTEAEAQCAWLDSIDLTNGTITEDSDIWLFGGKRVYKNFFNQDRTVELYLKDSIQSQLGLNRDILINMALLCGSDYTEGIPGVGPVTAMEILSEFPAVDSSSLQAFKYWWEESQKNKRNPNFSKVRSKLRHLEVSEGFPDLRIVDAYLKPTVDDSEETFSWALPDLDLLREYAKEKLGWTKAKTDQVLLPVLQKLKENQTQTRINSYFQPENFMEPKKLKSARLKRALKKFSDSPEKKSGSKQGSESVNQTMDCDQETSKRTRLANISAPENKGKASQGRTAKGSRGRGRGRGKAPAKKAQTQRKPVYKTEVNLSESSSDDEDNDMAAEDDDVLANIDYESWQK</sequence>
<dbReference type="GO" id="GO:0005634">
    <property type="term" value="C:nucleus"/>
    <property type="evidence" value="ECO:0007669"/>
    <property type="project" value="UniProtKB-SubCell"/>
</dbReference>
<comment type="subcellular location">
    <subcellularLocation>
        <location evidence="2">Nucleus</location>
    </subcellularLocation>
</comment>
<dbReference type="RefSeq" id="XP_022341888.1">
    <property type="nucleotide sequence ID" value="XM_022486180.1"/>
</dbReference>
<feature type="compositionally biased region" description="Polar residues" evidence="14">
    <location>
        <begin position="414"/>
        <end position="429"/>
    </location>
</feature>
<dbReference type="Gene3D" id="3.40.50.1010">
    <property type="entry name" value="5'-nuclease"/>
    <property type="match status" value="2"/>
</dbReference>
<feature type="region of interest" description="Disordered" evidence="14">
    <location>
        <begin position="539"/>
        <end position="559"/>
    </location>
</feature>
<dbReference type="CDD" id="cd09904">
    <property type="entry name" value="H3TH_XPG"/>
    <property type="match status" value="1"/>
</dbReference>
<feature type="coiled-coil region" evidence="13">
    <location>
        <begin position="301"/>
        <end position="331"/>
    </location>
</feature>
<keyword evidence="8" id="KW-0378">Hydrolase</keyword>
<feature type="region of interest" description="Disordered" evidence="14">
    <location>
        <begin position="350"/>
        <end position="376"/>
    </location>
</feature>
<feature type="compositionally biased region" description="Basic and acidic residues" evidence="14">
    <location>
        <begin position="870"/>
        <end position="879"/>
    </location>
</feature>
<evidence type="ECO:0000256" key="5">
    <source>
        <dbReference type="ARBA" id="ARBA00022723"/>
    </source>
</evidence>
<dbReference type="PANTHER" id="PTHR16171">
    <property type="entry name" value="DNA REPAIR PROTEIN COMPLEMENTING XP-G CELLS-RELATED"/>
    <property type="match status" value="1"/>
</dbReference>
<keyword evidence="10" id="KW-0234">DNA repair</keyword>
<evidence type="ECO:0000256" key="4">
    <source>
        <dbReference type="ARBA" id="ARBA00022722"/>
    </source>
</evidence>
<proteinExistence type="inferred from homology"/>
<dbReference type="Pfam" id="PF00752">
    <property type="entry name" value="XPG_N"/>
    <property type="match status" value="1"/>
</dbReference>
<dbReference type="InterPro" id="IPR006086">
    <property type="entry name" value="XPG-I_dom"/>
</dbReference>
<keyword evidence="9" id="KW-0460">Magnesium</keyword>
<dbReference type="PANTHER" id="PTHR16171:SF7">
    <property type="entry name" value="DNA REPAIR PROTEIN RAD2"/>
    <property type="match status" value="1"/>
</dbReference>
<evidence type="ECO:0000256" key="1">
    <source>
        <dbReference type="ARBA" id="ARBA00001946"/>
    </source>
</evidence>
<evidence type="ECO:0000313" key="18">
    <source>
        <dbReference type="RefSeq" id="XP_022341888.1"/>
    </source>
</evidence>
<dbReference type="GO" id="GO:0008821">
    <property type="term" value="F:crossover junction DNA endonuclease activity"/>
    <property type="evidence" value="ECO:0007669"/>
    <property type="project" value="UniProtKB-ARBA"/>
</dbReference>
<feature type="domain" description="XPG N-terminal" evidence="16">
    <location>
        <begin position="1"/>
        <end position="98"/>
    </location>
</feature>
<dbReference type="GO" id="GO:0003697">
    <property type="term" value="F:single-stranded DNA binding"/>
    <property type="evidence" value="ECO:0007669"/>
    <property type="project" value="InterPro"/>
</dbReference>
<organism evidence="17 18">
    <name type="scientific">Crassostrea virginica</name>
    <name type="common">Eastern oyster</name>
    <dbReference type="NCBI Taxonomy" id="6565"/>
    <lineage>
        <taxon>Eukaryota</taxon>
        <taxon>Metazoa</taxon>
        <taxon>Spiralia</taxon>
        <taxon>Lophotrochozoa</taxon>
        <taxon>Mollusca</taxon>
        <taxon>Bivalvia</taxon>
        <taxon>Autobranchia</taxon>
        <taxon>Pteriomorphia</taxon>
        <taxon>Ostreida</taxon>
        <taxon>Ostreoidea</taxon>
        <taxon>Ostreidae</taxon>
        <taxon>Crassostrea</taxon>
    </lineage>
</organism>
<feature type="region of interest" description="Disordered" evidence="14">
    <location>
        <begin position="124"/>
        <end position="151"/>
    </location>
</feature>
<dbReference type="PROSITE" id="PS00841">
    <property type="entry name" value="XPG_1"/>
    <property type="match status" value="1"/>
</dbReference>
<dbReference type="InterPro" id="IPR001044">
    <property type="entry name" value="XPG/Rad2_eukaryotes"/>
</dbReference>
<dbReference type="InterPro" id="IPR006084">
    <property type="entry name" value="XPG/Rad2"/>
</dbReference>
<dbReference type="KEGG" id="cvn:111135801"/>
<dbReference type="SUPFAM" id="SSF88723">
    <property type="entry name" value="PIN domain-like"/>
    <property type="match status" value="1"/>
</dbReference>
<comment type="similarity">
    <text evidence="12">Belongs to the XPG/RAD2 endonuclease family. GEN subfamily.</text>
</comment>
<feature type="compositionally biased region" description="Low complexity" evidence="14">
    <location>
        <begin position="129"/>
        <end position="147"/>
    </location>
</feature>
<feature type="domain" description="XPG-I" evidence="15">
    <location>
        <begin position="631"/>
        <end position="700"/>
    </location>
</feature>
<keyword evidence="5" id="KW-0479">Metal-binding</keyword>
<evidence type="ECO:0000256" key="9">
    <source>
        <dbReference type="ARBA" id="ARBA00022842"/>
    </source>
</evidence>
<keyword evidence="7" id="KW-0227">DNA damage</keyword>
<comment type="similarity">
    <text evidence="3">Belongs to the XPG/RAD2 endonuclease family. XPG subfamily.</text>
</comment>
<evidence type="ECO:0000256" key="10">
    <source>
        <dbReference type="ARBA" id="ARBA00023204"/>
    </source>
</evidence>
<keyword evidence="17" id="KW-1185">Reference proteome</keyword>
<dbReference type="InterPro" id="IPR019974">
    <property type="entry name" value="XPG_CS"/>
</dbReference>
<dbReference type="Proteomes" id="UP000694844">
    <property type="component" value="Chromosome 5"/>
</dbReference>
<reference evidence="18" key="1">
    <citation type="submission" date="2025-08" db="UniProtKB">
        <authorList>
            <consortium name="RefSeq"/>
        </authorList>
    </citation>
    <scope>IDENTIFICATION</scope>
    <source>
        <tissue evidence="18">Whole sample</tissue>
    </source>
</reference>
<evidence type="ECO:0000256" key="8">
    <source>
        <dbReference type="ARBA" id="ARBA00022801"/>
    </source>
</evidence>
<evidence type="ECO:0000256" key="2">
    <source>
        <dbReference type="ARBA" id="ARBA00004123"/>
    </source>
</evidence>
<name>A0A8B8EQ12_CRAVI</name>
<dbReference type="OrthoDB" id="2959108at2759"/>
<evidence type="ECO:0000313" key="17">
    <source>
        <dbReference type="Proteomes" id="UP000694844"/>
    </source>
</evidence>
<dbReference type="InterPro" id="IPR029060">
    <property type="entry name" value="PIN-like_dom_sf"/>
</dbReference>
<evidence type="ECO:0000256" key="7">
    <source>
        <dbReference type="ARBA" id="ARBA00022763"/>
    </source>
</evidence>
<dbReference type="GO" id="GO:0006289">
    <property type="term" value="P:nucleotide-excision repair"/>
    <property type="evidence" value="ECO:0007669"/>
    <property type="project" value="InterPro"/>
</dbReference>
<feature type="region of interest" description="Disordered" evidence="14">
    <location>
        <begin position="412"/>
        <end position="491"/>
    </location>
</feature>
<dbReference type="GO" id="GO:0000400">
    <property type="term" value="F:four-way junction DNA binding"/>
    <property type="evidence" value="ECO:0007669"/>
    <property type="project" value="UniProtKB-ARBA"/>
</dbReference>
<dbReference type="SMART" id="SM00485">
    <property type="entry name" value="XPGN"/>
    <property type="match status" value="1"/>
</dbReference>
<keyword evidence="11" id="KW-0539">Nucleus</keyword>
<dbReference type="FunFam" id="1.10.150.20:FF:000030">
    <property type="entry name" value="Flap endonuclease GEN-like 1"/>
    <property type="match status" value="1"/>
</dbReference>